<dbReference type="EMBL" id="CAJVAF010000324">
    <property type="protein sequence ID" value="CAG7597468.1"/>
    <property type="molecule type" value="Genomic_DNA"/>
</dbReference>
<accession>A0A8S4BVY2</accession>
<keyword evidence="2" id="KW-1185">Reference proteome</keyword>
<organism evidence="1 2">
    <name type="scientific">Hyalomma marginatum</name>
    <dbReference type="NCBI Taxonomy" id="34627"/>
    <lineage>
        <taxon>Eukaryota</taxon>
        <taxon>Metazoa</taxon>
        <taxon>Ecdysozoa</taxon>
        <taxon>Arthropoda</taxon>
        <taxon>Chelicerata</taxon>
        <taxon>Arachnida</taxon>
        <taxon>Acari</taxon>
        <taxon>Parasitiformes</taxon>
        <taxon>Ixodida</taxon>
        <taxon>Ixodoidea</taxon>
        <taxon>Ixodidae</taxon>
        <taxon>Hyalomminae</taxon>
        <taxon>Hyalomma</taxon>
    </lineage>
</organism>
<proteinExistence type="predicted"/>
<name>A0A8S4BVY2_9ACAR</name>
<evidence type="ECO:0000313" key="2">
    <source>
        <dbReference type="Proteomes" id="UP000837675"/>
    </source>
</evidence>
<dbReference type="Proteomes" id="UP000837675">
    <property type="component" value="Unassembled WGS sequence"/>
</dbReference>
<sequence>MDKELGYIYLRSFLWYTNTKVSKRLERIIEKHLSIEEREQ</sequence>
<protein>
    <recommendedName>
        <fullName evidence="3">Transposase</fullName>
    </recommendedName>
</protein>
<evidence type="ECO:0000313" key="1">
    <source>
        <dbReference type="EMBL" id="CAG7597468.1"/>
    </source>
</evidence>
<gene>
    <name evidence="1" type="ORF">MHYMCMPASI_00940</name>
</gene>
<dbReference type="AlphaFoldDB" id="A0A8S4BVY2"/>
<comment type="caution">
    <text evidence="1">The sequence shown here is derived from an EMBL/GenBank/DDBJ whole genome shotgun (WGS) entry which is preliminary data.</text>
</comment>
<evidence type="ECO:0008006" key="3">
    <source>
        <dbReference type="Google" id="ProtNLM"/>
    </source>
</evidence>
<reference evidence="1" key="1">
    <citation type="submission" date="2021-06" db="EMBL/GenBank/DDBJ databases">
        <authorList>
            <person name="Nardi T."/>
            <person name="Nardi T."/>
        </authorList>
    </citation>
    <scope>NUCLEOTIDE SEQUENCE</scope>
</reference>